<sequence>MMMFQDSNNNPQEQEEKQQVELKNEPAKAMPASNVAVLDQEHLQQSQSQSQPPMPSDDMMRHSIADSLMEMLLNMTTSQYLHECLELLGATDPLQARSQILNILQRIAGERSTQQQP</sequence>
<accession>A0A6P4J303</accession>
<protein>
    <submittedName>
        <fullName evidence="3">Uncharacterized protein isoform X1</fullName>
    </submittedName>
</protein>
<dbReference type="RefSeq" id="XP_017028903.1">
    <property type="nucleotide sequence ID" value="XM_017173414.3"/>
</dbReference>
<evidence type="ECO:0000313" key="2">
    <source>
        <dbReference type="Proteomes" id="UP001652661"/>
    </source>
</evidence>
<evidence type="ECO:0000313" key="3">
    <source>
        <dbReference type="RefSeq" id="XP_017028903.1"/>
    </source>
</evidence>
<feature type="region of interest" description="Disordered" evidence="1">
    <location>
        <begin position="1"/>
        <end position="60"/>
    </location>
</feature>
<dbReference type="AlphaFoldDB" id="A0A6P4J303"/>
<dbReference type="Proteomes" id="UP001652661">
    <property type="component" value="Chromosome X"/>
</dbReference>
<dbReference type="GeneID" id="108079163"/>
<keyword evidence="2" id="KW-1185">Reference proteome</keyword>
<evidence type="ECO:0000256" key="1">
    <source>
        <dbReference type="SAM" id="MobiDB-lite"/>
    </source>
</evidence>
<name>A0A6P4J303_DROKI</name>
<reference evidence="3" key="1">
    <citation type="submission" date="2025-08" db="UniProtKB">
        <authorList>
            <consortium name="RefSeq"/>
        </authorList>
    </citation>
    <scope>IDENTIFICATION</scope>
    <source>
        <strain evidence="3">14028-0561.14</strain>
        <tissue evidence="3">Whole fly</tissue>
    </source>
</reference>
<proteinExistence type="predicted"/>
<organism evidence="2 3">
    <name type="scientific">Drosophila kikkawai</name>
    <name type="common">Fruit fly</name>
    <dbReference type="NCBI Taxonomy" id="30033"/>
    <lineage>
        <taxon>Eukaryota</taxon>
        <taxon>Metazoa</taxon>
        <taxon>Ecdysozoa</taxon>
        <taxon>Arthropoda</taxon>
        <taxon>Hexapoda</taxon>
        <taxon>Insecta</taxon>
        <taxon>Pterygota</taxon>
        <taxon>Neoptera</taxon>
        <taxon>Endopterygota</taxon>
        <taxon>Diptera</taxon>
        <taxon>Brachycera</taxon>
        <taxon>Muscomorpha</taxon>
        <taxon>Ephydroidea</taxon>
        <taxon>Drosophilidae</taxon>
        <taxon>Drosophila</taxon>
        <taxon>Sophophora</taxon>
    </lineage>
</organism>
<feature type="compositionally biased region" description="Basic and acidic residues" evidence="1">
    <location>
        <begin position="14"/>
        <end position="26"/>
    </location>
</feature>
<gene>
    <name evidence="3" type="primary">LOC108079163</name>
</gene>
<dbReference type="OrthoDB" id="8019026at2759"/>